<proteinExistence type="predicted"/>
<keyword evidence="2" id="KW-1185">Reference proteome</keyword>
<accession>A0ACC2PPK1</accession>
<reference evidence="1" key="1">
    <citation type="submission" date="2023-04" db="EMBL/GenBank/DDBJ databases">
        <title>A chromosome-level genome assembly of the parasitoid wasp Eretmocerus hayati.</title>
        <authorList>
            <person name="Zhong Y."/>
            <person name="Liu S."/>
            <person name="Liu Y."/>
        </authorList>
    </citation>
    <scope>NUCLEOTIDE SEQUENCE</scope>
    <source>
        <strain evidence="1">ZJU_SS_LIU_2023</strain>
    </source>
</reference>
<comment type="caution">
    <text evidence="1">The sequence shown here is derived from an EMBL/GenBank/DDBJ whole genome shotgun (WGS) entry which is preliminary data.</text>
</comment>
<sequence>MEPVIRDIALLRLFDGNDIDSSSSDESSENESENNSDYDSETEYSGEAEDTDSEDPRMYDADSSDDDSDSEDDSSDIWEERSGGSDESVSVDDDSSYHTSVHSIEDLCDANVYDNGYDSDDSDDIGTNLSTTLVTSIKLERLSSTLSSVQDGADVSHRKNNQIPPLHYAIKWGDDTTVSAVLKAGVNPNLLYNGRTALLISVVSNKLNMAKVLLNAGASVHLHYQKSIKGRSLLHRAALLKHSMAMIDLLLDHGADVNAKDHQGESVLCYAANNKFVKSSLKKNHDEYVNRLELLIFRGAMMFNDGPDGKHSSFEAVLQHGPLDAVKLFISDKVKLENFRDLPLLHLAVANPFREVLEFLLETNIFDIEMRNSKSRTVLHEALKININYPDDLELLLRYGANPNALDASGHSPILVALDINRIKIIQQLLEYGARLNNETMMQIEFDSNEFSIRSLNTIIAQLALLEGQDHDFDAKARSLIDDIRFKSFYKSCKEEIVHLMNSVVYEEFTYYNLLVSQNIYRIVDNELIKNAFENPKLIREKFPIYGKRINRHFARLQVKLGALKGLCLLIHLDIYAFHHIYHRILQHLRPVDLQTLMRVSSCVKPLHSSN</sequence>
<name>A0ACC2PPK1_9HYME</name>
<dbReference type="Proteomes" id="UP001239111">
    <property type="component" value="Chromosome 1"/>
</dbReference>
<evidence type="ECO:0000313" key="1">
    <source>
        <dbReference type="EMBL" id="KAJ8683715.1"/>
    </source>
</evidence>
<protein>
    <submittedName>
        <fullName evidence="1">Uncharacterized protein</fullName>
    </submittedName>
</protein>
<dbReference type="EMBL" id="CM056741">
    <property type="protein sequence ID" value="KAJ8683715.1"/>
    <property type="molecule type" value="Genomic_DNA"/>
</dbReference>
<evidence type="ECO:0000313" key="2">
    <source>
        <dbReference type="Proteomes" id="UP001239111"/>
    </source>
</evidence>
<organism evidence="1 2">
    <name type="scientific">Eretmocerus hayati</name>
    <dbReference type="NCBI Taxonomy" id="131215"/>
    <lineage>
        <taxon>Eukaryota</taxon>
        <taxon>Metazoa</taxon>
        <taxon>Ecdysozoa</taxon>
        <taxon>Arthropoda</taxon>
        <taxon>Hexapoda</taxon>
        <taxon>Insecta</taxon>
        <taxon>Pterygota</taxon>
        <taxon>Neoptera</taxon>
        <taxon>Endopterygota</taxon>
        <taxon>Hymenoptera</taxon>
        <taxon>Apocrita</taxon>
        <taxon>Proctotrupomorpha</taxon>
        <taxon>Chalcidoidea</taxon>
        <taxon>Aphelinidae</taxon>
        <taxon>Aphelininae</taxon>
        <taxon>Eretmocerus</taxon>
    </lineage>
</organism>
<gene>
    <name evidence="1" type="ORF">QAD02_019507</name>
</gene>